<feature type="transmembrane region" description="Helical" evidence="7">
    <location>
        <begin position="128"/>
        <end position="149"/>
    </location>
</feature>
<feature type="transmembrane region" description="Helical" evidence="7">
    <location>
        <begin position="366"/>
        <end position="385"/>
    </location>
</feature>
<evidence type="ECO:0000256" key="5">
    <source>
        <dbReference type="ARBA" id="ARBA00022989"/>
    </source>
</evidence>
<evidence type="ECO:0000256" key="6">
    <source>
        <dbReference type="ARBA" id="ARBA00023136"/>
    </source>
</evidence>
<keyword evidence="11" id="KW-1185">Reference proteome</keyword>
<dbReference type="AlphaFoldDB" id="A0A0R1U0Y0"/>
<feature type="chain" id="PRO_5039582151" evidence="8">
    <location>
        <begin position="18"/>
        <end position="388"/>
    </location>
</feature>
<dbReference type="Proteomes" id="UP000051324">
    <property type="component" value="Unassembled WGS sequence"/>
</dbReference>
<dbReference type="PANTHER" id="PTHR43124:SF3">
    <property type="entry name" value="CHLORAMPHENICOL EFFLUX PUMP RV0191"/>
    <property type="match status" value="1"/>
</dbReference>
<keyword evidence="4 7" id="KW-0812">Transmembrane</keyword>
<dbReference type="InterPro" id="IPR011701">
    <property type="entry name" value="MFS"/>
</dbReference>
<feature type="transmembrane region" description="Helical" evidence="7">
    <location>
        <begin position="211"/>
        <end position="229"/>
    </location>
</feature>
<evidence type="ECO:0000256" key="1">
    <source>
        <dbReference type="ARBA" id="ARBA00004651"/>
    </source>
</evidence>
<evidence type="ECO:0000313" key="10">
    <source>
        <dbReference type="EMBL" id="KRL87097.1"/>
    </source>
</evidence>
<evidence type="ECO:0000259" key="9">
    <source>
        <dbReference type="PROSITE" id="PS50850"/>
    </source>
</evidence>
<dbReference type="Gene3D" id="1.20.1250.20">
    <property type="entry name" value="MFS general substrate transporter like domains"/>
    <property type="match status" value="2"/>
</dbReference>
<dbReference type="RefSeq" id="WP_056957217.1">
    <property type="nucleotide sequence ID" value="NZ_AZFT01000009.1"/>
</dbReference>
<dbReference type="GO" id="GO:0005886">
    <property type="term" value="C:plasma membrane"/>
    <property type="evidence" value="ECO:0007669"/>
    <property type="project" value="UniProtKB-SubCell"/>
</dbReference>
<gene>
    <name evidence="10" type="ORF">FC32_GL000390</name>
</gene>
<accession>A0A0R1U0Y0</accession>
<dbReference type="SUPFAM" id="SSF103473">
    <property type="entry name" value="MFS general substrate transporter"/>
    <property type="match status" value="1"/>
</dbReference>
<feature type="transmembrane region" description="Helical" evidence="7">
    <location>
        <begin position="155"/>
        <end position="176"/>
    </location>
</feature>
<dbReference type="eggNOG" id="COG2814">
    <property type="taxonomic scope" value="Bacteria"/>
</dbReference>
<feature type="transmembrane region" description="Helical" evidence="7">
    <location>
        <begin position="249"/>
        <end position="270"/>
    </location>
</feature>
<reference evidence="10 11" key="1">
    <citation type="journal article" date="2015" name="Genome Announc.">
        <title>Expanding the biotechnology potential of lactobacilli through comparative genomics of 213 strains and associated genera.</title>
        <authorList>
            <person name="Sun Z."/>
            <person name="Harris H.M."/>
            <person name="McCann A."/>
            <person name="Guo C."/>
            <person name="Argimon S."/>
            <person name="Zhang W."/>
            <person name="Yang X."/>
            <person name="Jeffery I.B."/>
            <person name="Cooney J.C."/>
            <person name="Kagawa T.F."/>
            <person name="Liu W."/>
            <person name="Song Y."/>
            <person name="Salvetti E."/>
            <person name="Wrobel A."/>
            <person name="Rasinkangas P."/>
            <person name="Parkhill J."/>
            <person name="Rea M.C."/>
            <person name="O'Sullivan O."/>
            <person name="Ritari J."/>
            <person name="Douillard F.P."/>
            <person name="Paul Ross R."/>
            <person name="Yang R."/>
            <person name="Briner A.E."/>
            <person name="Felis G.E."/>
            <person name="de Vos W.M."/>
            <person name="Barrangou R."/>
            <person name="Klaenhammer T.R."/>
            <person name="Caufield P.W."/>
            <person name="Cui Y."/>
            <person name="Zhang H."/>
            <person name="O'Toole P.W."/>
        </authorList>
    </citation>
    <scope>NUCLEOTIDE SEQUENCE [LARGE SCALE GENOMIC DNA]</scope>
    <source>
        <strain evidence="10 11">DSM 16634</strain>
    </source>
</reference>
<dbReference type="PATRIC" id="fig|1423724.4.peg.409"/>
<dbReference type="InterPro" id="IPR036259">
    <property type="entry name" value="MFS_trans_sf"/>
</dbReference>
<feature type="transmembrane region" description="Helical" evidence="7">
    <location>
        <begin position="282"/>
        <end position="302"/>
    </location>
</feature>
<dbReference type="GO" id="GO:0022857">
    <property type="term" value="F:transmembrane transporter activity"/>
    <property type="evidence" value="ECO:0007669"/>
    <property type="project" value="InterPro"/>
</dbReference>
<dbReference type="Pfam" id="PF07690">
    <property type="entry name" value="MFS_1"/>
    <property type="match status" value="1"/>
</dbReference>
<name>A0A0R1U0Y0_9LACO</name>
<dbReference type="InterPro" id="IPR020846">
    <property type="entry name" value="MFS_dom"/>
</dbReference>
<comment type="subcellular location">
    <subcellularLocation>
        <location evidence="1">Cell membrane</location>
        <topology evidence="1">Multi-pass membrane protein</topology>
    </subcellularLocation>
</comment>
<dbReference type="STRING" id="1423724.FC32_GL000390"/>
<feature type="domain" description="Major facilitator superfamily (MFS) profile" evidence="9">
    <location>
        <begin position="1"/>
        <end position="388"/>
    </location>
</feature>
<dbReference type="PANTHER" id="PTHR43124">
    <property type="entry name" value="PURINE EFFLUX PUMP PBUE"/>
    <property type="match status" value="1"/>
</dbReference>
<protein>
    <submittedName>
        <fullName evidence="10">Multidrug resistance efflux pump</fullName>
    </submittedName>
</protein>
<organism evidence="10 11">
    <name type="scientific">Ligilactobacillus apodemi DSM 16634 = JCM 16172</name>
    <dbReference type="NCBI Taxonomy" id="1423724"/>
    <lineage>
        <taxon>Bacteria</taxon>
        <taxon>Bacillati</taxon>
        <taxon>Bacillota</taxon>
        <taxon>Bacilli</taxon>
        <taxon>Lactobacillales</taxon>
        <taxon>Lactobacillaceae</taxon>
        <taxon>Ligilactobacillus</taxon>
    </lineage>
</organism>
<keyword evidence="8" id="KW-0732">Signal</keyword>
<evidence type="ECO:0000256" key="2">
    <source>
        <dbReference type="ARBA" id="ARBA00022448"/>
    </source>
</evidence>
<dbReference type="PROSITE" id="PS50850">
    <property type="entry name" value="MFS"/>
    <property type="match status" value="1"/>
</dbReference>
<evidence type="ECO:0000256" key="8">
    <source>
        <dbReference type="SAM" id="SignalP"/>
    </source>
</evidence>
<keyword evidence="5 7" id="KW-1133">Transmembrane helix</keyword>
<feature type="transmembrane region" description="Helical" evidence="7">
    <location>
        <begin position="37"/>
        <end position="56"/>
    </location>
</feature>
<feature type="transmembrane region" description="Helical" evidence="7">
    <location>
        <begin position="68"/>
        <end position="86"/>
    </location>
</feature>
<evidence type="ECO:0000256" key="7">
    <source>
        <dbReference type="SAM" id="Phobius"/>
    </source>
</evidence>
<dbReference type="InterPro" id="IPR050189">
    <property type="entry name" value="MFS_Efflux_Transporters"/>
</dbReference>
<feature type="transmembrane region" description="Helical" evidence="7">
    <location>
        <begin position="92"/>
        <end position="116"/>
    </location>
</feature>
<keyword evidence="6 7" id="KW-0472">Membrane</keyword>
<comment type="caution">
    <text evidence="10">The sequence shown here is derived from an EMBL/GenBank/DDBJ whole genome shotgun (WGS) entry which is preliminary data.</text>
</comment>
<keyword evidence="2" id="KW-0813">Transport</keyword>
<feature type="signal peptide" evidence="8">
    <location>
        <begin position="1"/>
        <end position="17"/>
    </location>
</feature>
<evidence type="ECO:0000256" key="3">
    <source>
        <dbReference type="ARBA" id="ARBA00022475"/>
    </source>
</evidence>
<keyword evidence="3" id="KW-1003">Cell membrane</keyword>
<dbReference type="EMBL" id="AZFT01000009">
    <property type="protein sequence ID" value="KRL87097.1"/>
    <property type="molecule type" value="Genomic_DNA"/>
</dbReference>
<evidence type="ECO:0000256" key="4">
    <source>
        <dbReference type="ARBA" id="ARBA00022692"/>
    </source>
</evidence>
<sequence length="388" mass="42148">MKKKFTFLALIASFNLAANYAHPITPAYFKLWHLDSAMFGYAFAVMSLGMFLGSPFFGELAKSINARILMAGGSIGYSLAQVLFALGHTPGIILWGRLLAGIACGAFFVGALTYIANTSLADERGANLTLNATVQTVFGALGYFIGGIIGSFDLMWTFSLQIVQLFVTGILFYFLLVDDLANPEKLNLKKACQSLTFIPRLAPKDAPLSRLLWGLLGVSVLTFLGYTAFDQSFNYYLKDVFDLSSSYNGTFKGAVGLISLVANMTFGMFLVKKTDLKRSTPVILGACALFMGAVLFSPNLLIFFSLNLVFYAFYAVSVPMVQDLITNQATPKTQSTVLGFYQASQSFGRIIGAFIAGILYDLNNLIPFSLGAVSFLIAALVIQFLKKS</sequence>
<proteinExistence type="predicted"/>
<evidence type="ECO:0000313" key="11">
    <source>
        <dbReference type="Proteomes" id="UP000051324"/>
    </source>
</evidence>